<feature type="non-terminal residue" evidence="3">
    <location>
        <position position="473"/>
    </location>
</feature>
<evidence type="ECO:0000256" key="2">
    <source>
        <dbReference type="ARBA" id="ARBA00022525"/>
    </source>
</evidence>
<comment type="subcellular location">
    <subcellularLocation>
        <location evidence="1">Secreted</location>
    </subcellularLocation>
</comment>
<evidence type="ECO:0000313" key="4">
    <source>
        <dbReference type="Proteomes" id="UP000605970"/>
    </source>
</evidence>
<dbReference type="PROSITE" id="PS00118">
    <property type="entry name" value="PA2_HIS"/>
    <property type="match status" value="1"/>
</dbReference>
<dbReference type="Proteomes" id="UP000605970">
    <property type="component" value="Unassembled WGS sequence"/>
</dbReference>
<dbReference type="PANTHER" id="PTHR34228">
    <property type="entry name" value="PROTEIN CBG09474-RELATED"/>
    <property type="match status" value="1"/>
</dbReference>
<dbReference type="InterPro" id="IPR033113">
    <property type="entry name" value="PLA2_histidine"/>
</dbReference>
<evidence type="ECO:0000256" key="1">
    <source>
        <dbReference type="ARBA" id="ARBA00004613"/>
    </source>
</evidence>
<comment type="caution">
    <text evidence="3">The sequence shown here is derived from an EMBL/GenBank/DDBJ whole genome shotgun (WGS) entry which is preliminary data.</text>
</comment>
<reference evidence="3" key="1">
    <citation type="journal article" date="2020" name="Ecol. Evol.">
        <title>Genome structure and content of the rice root-knot nematode (Meloidogyne graminicola).</title>
        <authorList>
            <person name="Phan N.T."/>
            <person name="Danchin E.G.J."/>
            <person name="Klopp C."/>
            <person name="Perfus-Barbeoch L."/>
            <person name="Kozlowski D.K."/>
            <person name="Koutsovoulos G.D."/>
            <person name="Lopez-Roques C."/>
            <person name="Bouchez O."/>
            <person name="Zahm M."/>
            <person name="Besnard G."/>
            <person name="Bellafiore S."/>
        </authorList>
    </citation>
    <scope>NUCLEOTIDE SEQUENCE</scope>
    <source>
        <strain evidence="3">VN-18</strain>
    </source>
</reference>
<gene>
    <name evidence="3" type="ORF">Mgra_00010191</name>
</gene>
<keyword evidence="4" id="KW-1185">Reference proteome</keyword>
<dbReference type="AlphaFoldDB" id="A0A8S9ZB83"/>
<accession>A0A8S9ZB83</accession>
<organism evidence="3 4">
    <name type="scientific">Meloidogyne graminicola</name>
    <dbReference type="NCBI Taxonomy" id="189291"/>
    <lineage>
        <taxon>Eukaryota</taxon>
        <taxon>Metazoa</taxon>
        <taxon>Ecdysozoa</taxon>
        <taxon>Nematoda</taxon>
        <taxon>Chromadorea</taxon>
        <taxon>Rhabditida</taxon>
        <taxon>Tylenchina</taxon>
        <taxon>Tylenchomorpha</taxon>
        <taxon>Tylenchoidea</taxon>
        <taxon>Meloidogynidae</taxon>
        <taxon>Meloidogyninae</taxon>
        <taxon>Meloidogyne</taxon>
    </lineage>
</organism>
<keyword evidence="2" id="KW-0964">Secreted</keyword>
<dbReference type="EMBL" id="JABEBT010000236">
    <property type="protein sequence ID" value="KAF7623509.1"/>
    <property type="molecule type" value="Genomic_DNA"/>
</dbReference>
<name>A0A8S9ZB83_9BILA</name>
<proteinExistence type="predicted"/>
<sequence length="473" mass="54797">IFIHQVYQYNQPNINENLIKKYPCHEKEDWCKNREGYTNNYKCSANSDEMEKGPALYPMCHDSLNQYEFSIEVCCRAVHACLSHLIGIKGLAKIETIKANRDKYKYLKMSDCYGAIFTGVVKIHHDSKENKDIYYAVSTNQYGHFSWINCHADCAYVTRPYAIRQITLNKPCPHCNLWCAYSGDYTCHYTCAKERAWVQAKYDKTKYYPLCDQNFKGFEEDTHECCSRLEECYKTKGEFSWKPIKLNECFHDFHGEALLTNVATTTRAQAWSCSSIDTEKNGCRDFYDWCGLKCVGHRLKPLATWELEDKDHLNFREKLKNEAWKTDTTIYCDSNYGLGDNFLLGGYKKINNFVTFGYANSYCEDFMEESDKCKKTLKYEFNCGSSGDGTGFTHTERLGCIQAMNNCPRHMIEEIAICCTIHDKCYDEQKGQAFCDEKFCVCLREASYGNSDCRVYVAVAFCETVKITGMVTY</sequence>
<dbReference type="GO" id="GO:0005576">
    <property type="term" value="C:extracellular region"/>
    <property type="evidence" value="ECO:0007669"/>
    <property type="project" value="UniProtKB-SubCell"/>
</dbReference>
<dbReference type="InterPro" id="IPR053322">
    <property type="entry name" value="PLA2-like"/>
</dbReference>
<dbReference type="OrthoDB" id="5781547at2759"/>
<protein>
    <submittedName>
        <fullName evidence="3">Uncharacterized protein</fullName>
    </submittedName>
</protein>
<dbReference type="EMBL" id="JABEBT010000236">
    <property type="protein sequence ID" value="KAF7623510.1"/>
    <property type="molecule type" value="Genomic_DNA"/>
</dbReference>
<evidence type="ECO:0000313" key="3">
    <source>
        <dbReference type="EMBL" id="KAF7623509.1"/>
    </source>
</evidence>